<comment type="caution">
    <text evidence="4">The sequence shown here is derived from an EMBL/GenBank/DDBJ whole genome shotgun (WGS) entry which is preliminary data.</text>
</comment>
<feature type="chain" id="PRO_5043644651" evidence="2">
    <location>
        <begin position="19"/>
        <end position="178"/>
    </location>
</feature>
<keyword evidence="1 2" id="KW-0732">Signal</keyword>
<organism evidence="4 5">
    <name type="scientific">Anaerobaca lacustris</name>
    <dbReference type="NCBI Taxonomy" id="3044600"/>
    <lineage>
        <taxon>Bacteria</taxon>
        <taxon>Pseudomonadati</taxon>
        <taxon>Planctomycetota</taxon>
        <taxon>Phycisphaerae</taxon>
        <taxon>Sedimentisphaerales</taxon>
        <taxon>Anaerobacaceae</taxon>
        <taxon>Anaerobaca</taxon>
    </lineage>
</organism>
<reference evidence="4" key="1">
    <citation type="submission" date="2023-05" db="EMBL/GenBank/DDBJ databases">
        <title>Anaerotaeda fermentans gen. nov., sp. nov., a novel anaerobic planctomycete of the new family within the order Sedimentisphaerales isolated from Taman Peninsula, Russia.</title>
        <authorList>
            <person name="Khomyakova M.A."/>
            <person name="Merkel A.Y."/>
            <person name="Slobodkin A.I."/>
        </authorList>
    </citation>
    <scope>NUCLEOTIDE SEQUENCE</scope>
    <source>
        <strain evidence="4">M17dextr</strain>
    </source>
</reference>
<evidence type="ECO:0000259" key="3">
    <source>
        <dbReference type="Pfam" id="PF13505"/>
    </source>
</evidence>
<protein>
    <submittedName>
        <fullName evidence="4">OmpW family outer membrane protein</fullName>
    </submittedName>
</protein>
<accession>A0AAW6U3G0</accession>
<gene>
    <name evidence="4" type="ORF">QJ522_13765</name>
</gene>
<evidence type="ECO:0000313" key="4">
    <source>
        <dbReference type="EMBL" id="MDI6450121.1"/>
    </source>
</evidence>
<feature type="domain" description="Outer membrane protein beta-barrel" evidence="3">
    <location>
        <begin position="24"/>
        <end position="178"/>
    </location>
</feature>
<dbReference type="InterPro" id="IPR011250">
    <property type="entry name" value="OMP/PagP_B-barrel"/>
</dbReference>
<dbReference type="Pfam" id="PF13505">
    <property type="entry name" value="OMP_b-brl"/>
    <property type="match status" value="1"/>
</dbReference>
<dbReference type="InterPro" id="IPR027385">
    <property type="entry name" value="Beta-barrel_OMP"/>
</dbReference>
<evidence type="ECO:0000256" key="2">
    <source>
        <dbReference type="SAM" id="SignalP"/>
    </source>
</evidence>
<dbReference type="RefSeq" id="WP_349245530.1">
    <property type="nucleotide sequence ID" value="NZ_JASCXX010000016.1"/>
</dbReference>
<feature type="signal peptide" evidence="2">
    <location>
        <begin position="1"/>
        <end position="18"/>
    </location>
</feature>
<keyword evidence="5" id="KW-1185">Reference proteome</keyword>
<dbReference type="Gene3D" id="2.40.160.20">
    <property type="match status" value="1"/>
</dbReference>
<dbReference type="AlphaFoldDB" id="A0AAW6U3G0"/>
<name>A0AAW6U3G0_9BACT</name>
<evidence type="ECO:0000256" key="1">
    <source>
        <dbReference type="ARBA" id="ARBA00022729"/>
    </source>
</evidence>
<dbReference type="SUPFAM" id="SSF56925">
    <property type="entry name" value="OMPA-like"/>
    <property type="match status" value="1"/>
</dbReference>
<evidence type="ECO:0000313" key="5">
    <source>
        <dbReference type="Proteomes" id="UP001431776"/>
    </source>
</evidence>
<dbReference type="PROSITE" id="PS51257">
    <property type="entry name" value="PROKAR_LIPOPROTEIN"/>
    <property type="match status" value="1"/>
</dbReference>
<sequence length="178" mass="18887">MNAKGVALLLWAAVLVVAGTGCSTGSGLECGVFGSYLDSDDLGKGYGGGAKVEINPIDVVSIDARASWIRFDDTEIDMIPLEVAALLNFPILFEHIVPYLGAGVGYYLFEGNGADLDDEVGFFPLAGLEIGLHKVSLLAEARWLFLETDVDSAKGELENITKADLDGLGVNVGLLFRF</sequence>
<dbReference type="EMBL" id="JASCXX010000016">
    <property type="protein sequence ID" value="MDI6450121.1"/>
    <property type="molecule type" value="Genomic_DNA"/>
</dbReference>
<proteinExistence type="predicted"/>
<dbReference type="Proteomes" id="UP001431776">
    <property type="component" value="Unassembled WGS sequence"/>
</dbReference>